<gene>
    <name evidence="1" type="ORF">CU100_23780</name>
</gene>
<evidence type="ECO:0000313" key="2">
    <source>
        <dbReference type="Proteomes" id="UP000241158"/>
    </source>
</evidence>
<dbReference type="AlphaFoldDB" id="A0A2P7ALL3"/>
<name>A0A2P7ALL3_9HYPH</name>
<evidence type="ECO:0000313" key="1">
    <source>
        <dbReference type="EMBL" id="PSH55108.1"/>
    </source>
</evidence>
<reference evidence="2" key="1">
    <citation type="submission" date="2017-11" db="EMBL/GenBank/DDBJ databases">
        <authorList>
            <person name="Kuznetsova I."/>
            <person name="Sazanova A."/>
            <person name="Chirak E."/>
            <person name="Safronova V."/>
            <person name="Willems A."/>
        </authorList>
    </citation>
    <scope>NUCLEOTIDE SEQUENCE [LARGE SCALE GENOMIC DNA]</scope>
    <source>
        <strain evidence="2">PEPV15</strain>
    </source>
</reference>
<dbReference type="Proteomes" id="UP000241158">
    <property type="component" value="Unassembled WGS sequence"/>
</dbReference>
<accession>A0A2P7ALL3</accession>
<comment type="caution">
    <text evidence="1">The sequence shown here is derived from an EMBL/GenBank/DDBJ whole genome shotgun (WGS) entry which is preliminary data.</text>
</comment>
<dbReference type="EMBL" id="PGGN01000006">
    <property type="protein sequence ID" value="PSH55108.1"/>
    <property type="molecule type" value="Genomic_DNA"/>
</dbReference>
<proteinExistence type="predicted"/>
<protein>
    <submittedName>
        <fullName evidence="1">Uncharacterized protein</fullName>
    </submittedName>
</protein>
<sequence>MAADRDEREWRQLLKYAEPAFEPRQCSIPNVVDCIRRTYVLCRHRPRRGPLPPNHGPAFLVYEMFPSGKYVPEEYQHILIGQMMTPPTDWQREYIGRLRMWFAIARTQERSTRQLTEASRDDAYVRYSRFTDWPQFYTDFIRIAEADDLAFLADQGITKDAALLLDGTGRWEPMNLAAMPYKIENDKGLTGWTHI</sequence>
<organism evidence="1 2">
    <name type="scientific">Phyllobacterium endophyticum</name>
    <dbReference type="NCBI Taxonomy" id="1149773"/>
    <lineage>
        <taxon>Bacteria</taxon>
        <taxon>Pseudomonadati</taxon>
        <taxon>Pseudomonadota</taxon>
        <taxon>Alphaproteobacteria</taxon>
        <taxon>Hyphomicrobiales</taxon>
        <taxon>Phyllobacteriaceae</taxon>
        <taxon>Phyllobacterium</taxon>
    </lineage>
</organism>
<keyword evidence="2" id="KW-1185">Reference proteome</keyword>